<reference evidence="2 3" key="1">
    <citation type="submission" date="2019-12" db="EMBL/GenBank/DDBJ databases">
        <title>Draft genome sequencing of Halomonas icarensis D1-1.</title>
        <authorList>
            <person name="Pandiyan K."/>
            <person name="Kushwaha P."/>
            <person name="Gowdham M."/>
            <person name="Chakdar H."/>
            <person name="Singh A."/>
            <person name="Kumar M."/>
            <person name="Saxena A.K."/>
        </authorList>
    </citation>
    <scope>NUCLEOTIDE SEQUENCE [LARGE SCALE GENOMIC DNA]</scope>
    <source>
        <strain evidence="2 3">D1-1</strain>
    </source>
</reference>
<comment type="caution">
    <text evidence="2">The sequence shown here is derived from an EMBL/GenBank/DDBJ whole genome shotgun (WGS) entry which is preliminary data.</text>
</comment>
<dbReference type="AlphaFoldDB" id="A0A7X4VZL4"/>
<dbReference type="EMBL" id="WUTS01000001">
    <property type="protein sequence ID" value="NAW12343.1"/>
    <property type="molecule type" value="Genomic_DNA"/>
</dbReference>
<feature type="transmembrane region" description="Helical" evidence="1">
    <location>
        <begin position="75"/>
        <end position="92"/>
    </location>
</feature>
<evidence type="ECO:0000256" key="1">
    <source>
        <dbReference type="SAM" id="Phobius"/>
    </source>
</evidence>
<dbReference type="PANTHER" id="PTHR28008:SF1">
    <property type="entry name" value="DOMAIN PROTEIN, PUTATIVE (AFU_ORTHOLOGUE AFUA_3G10980)-RELATED"/>
    <property type="match status" value="1"/>
</dbReference>
<protein>
    <submittedName>
        <fullName evidence="2">VanZ family protein</fullName>
    </submittedName>
</protein>
<keyword evidence="1" id="KW-0472">Membrane</keyword>
<feature type="transmembrane region" description="Helical" evidence="1">
    <location>
        <begin position="104"/>
        <end position="124"/>
    </location>
</feature>
<dbReference type="PANTHER" id="PTHR28008">
    <property type="entry name" value="DOMAIN PROTEIN, PUTATIVE (AFU_ORTHOLOGUE AFUA_3G10980)-RELATED"/>
    <property type="match status" value="1"/>
</dbReference>
<dbReference type="Proteomes" id="UP000448235">
    <property type="component" value="Unassembled WGS sequence"/>
</dbReference>
<feature type="transmembrane region" description="Helical" evidence="1">
    <location>
        <begin position="51"/>
        <end position="68"/>
    </location>
</feature>
<keyword evidence="1" id="KW-0812">Transmembrane</keyword>
<feature type="transmembrane region" description="Helical" evidence="1">
    <location>
        <begin position="19"/>
        <end position="39"/>
    </location>
</feature>
<name>A0A7X4VZL4_9GAMM</name>
<keyword evidence="1" id="KW-1133">Transmembrane helix</keyword>
<accession>A0A7X4VZL4</accession>
<evidence type="ECO:0000313" key="3">
    <source>
        <dbReference type="Proteomes" id="UP000448235"/>
    </source>
</evidence>
<keyword evidence="3" id="KW-1185">Reference proteome</keyword>
<organism evidence="2 3">
    <name type="scientific">Halomonas icarae</name>
    <dbReference type="NCBI Taxonomy" id="2691040"/>
    <lineage>
        <taxon>Bacteria</taxon>
        <taxon>Pseudomonadati</taxon>
        <taxon>Pseudomonadota</taxon>
        <taxon>Gammaproteobacteria</taxon>
        <taxon>Oceanospirillales</taxon>
        <taxon>Halomonadaceae</taxon>
        <taxon>Halomonas</taxon>
    </lineage>
</organism>
<proteinExistence type="predicted"/>
<dbReference type="RefSeq" id="WP_161422849.1">
    <property type="nucleotide sequence ID" value="NZ_JARWMY010000012.1"/>
</dbReference>
<evidence type="ECO:0000313" key="2">
    <source>
        <dbReference type="EMBL" id="NAW12343.1"/>
    </source>
</evidence>
<gene>
    <name evidence="2" type="ORF">GRB80_05755</name>
</gene>
<sequence>MAEWAGLAGLRRLHDRRRLWAALAVVAALIIVIGSLTPGNEMPRQLPWDKLNHFIGYAGLAGLLGLAGVRLPITLLLVVGFGGIIEFAQLLVSGRSGGDWADILANGLGAATAVLLLAGLRWLLCIARPD</sequence>